<name>A0A4R5NU25_9LACO</name>
<evidence type="ECO:0000256" key="4">
    <source>
        <dbReference type="ARBA" id="ARBA00022801"/>
    </source>
</evidence>
<dbReference type="Gene3D" id="1.20.1540.10">
    <property type="entry name" value="Rhomboid-like"/>
    <property type="match status" value="1"/>
</dbReference>
<keyword evidence="4" id="KW-0378">Hydrolase</keyword>
<keyword evidence="5 7" id="KW-1133">Transmembrane helix</keyword>
<dbReference type="InterPro" id="IPR022764">
    <property type="entry name" value="Peptidase_S54_rhomboid_dom"/>
</dbReference>
<dbReference type="Proteomes" id="UP000294854">
    <property type="component" value="Unassembled WGS sequence"/>
</dbReference>
<evidence type="ECO:0000256" key="5">
    <source>
        <dbReference type="ARBA" id="ARBA00022989"/>
    </source>
</evidence>
<evidence type="ECO:0000256" key="7">
    <source>
        <dbReference type="SAM" id="Phobius"/>
    </source>
</evidence>
<evidence type="ECO:0000256" key="2">
    <source>
        <dbReference type="ARBA" id="ARBA00009045"/>
    </source>
</evidence>
<accession>A0A4R5NU25</accession>
<feature type="transmembrane region" description="Helical" evidence="7">
    <location>
        <begin position="64"/>
        <end position="84"/>
    </location>
</feature>
<evidence type="ECO:0000256" key="1">
    <source>
        <dbReference type="ARBA" id="ARBA00004141"/>
    </source>
</evidence>
<proteinExistence type="inferred from homology"/>
<dbReference type="RefSeq" id="WP_010619929.1">
    <property type="nucleotide sequence ID" value="NZ_CP042371.1"/>
</dbReference>
<dbReference type="AlphaFoldDB" id="A0A4R5NU25"/>
<dbReference type="EMBL" id="PUFO01000010">
    <property type="protein sequence ID" value="TDG80440.1"/>
    <property type="molecule type" value="Genomic_DNA"/>
</dbReference>
<keyword evidence="3 7" id="KW-0812">Transmembrane</keyword>
<comment type="similarity">
    <text evidence="2">Belongs to the peptidase S54 family.</text>
</comment>
<comment type="caution">
    <text evidence="9">The sequence shown here is derived from an EMBL/GenBank/DDBJ whole genome shotgun (WGS) entry which is preliminary data.</text>
</comment>
<sequence>MNRQLKRIDNSPYVTIGLLGIMVIVFLLMTVMGGSTNTYVLIQFGAKVSSLIQAGQWWRLFTPVFLHIGFEHILLNGITLYFLGLQIERIFGHWRYFIIFVVTAIGGNLASFVFSPNSLSAGASTAIFGLFGAFLMLGESFWENPYIRQMTKTFALFIVLNLGFDLLSPGIDLSGHIGGLVAGFLIGYVVALPKNILGKVSVAKRVIAVVVLIVGFVWLYEMGMNA</sequence>
<dbReference type="PANTHER" id="PTHR43731:SF14">
    <property type="entry name" value="PRESENILIN-ASSOCIATED RHOMBOID-LIKE PROTEIN, MITOCHONDRIAL"/>
    <property type="match status" value="1"/>
</dbReference>
<gene>
    <name evidence="9" type="ORF">C5L31_000806</name>
</gene>
<evidence type="ECO:0000256" key="3">
    <source>
        <dbReference type="ARBA" id="ARBA00022692"/>
    </source>
</evidence>
<feature type="transmembrane region" description="Helical" evidence="7">
    <location>
        <begin position="202"/>
        <end position="220"/>
    </location>
</feature>
<dbReference type="SUPFAM" id="SSF144091">
    <property type="entry name" value="Rhomboid-like"/>
    <property type="match status" value="1"/>
</dbReference>
<feature type="transmembrane region" description="Helical" evidence="7">
    <location>
        <begin position="150"/>
        <end position="167"/>
    </location>
</feature>
<organism evidence="9 10">
    <name type="scientific">Secundilactobacillus malefermentans</name>
    <dbReference type="NCBI Taxonomy" id="176292"/>
    <lineage>
        <taxon>Bacteria</taxon>
        <taxon>Bacillati</taxon>
        <taxon>Bacillota</taxon>
        <taxon>Bacilli</taxon>
        <taxon>Lactobacillales</taxon>
        <taxon>Lactobacillaceae</taxon>
        <taxon>Secundilactobacillus</taxon>
    </lineage>
</organism>
<feature type="domain" description="Peptidase S54 rhomboid" evidence="8">
    <location>
        <begin position="55"/>
        <end position="190"/>
    </location>
</feature>
<reference evidence="9 10" key="1">
    <citation type="journal article" date="2019" name="Appl. Microbiol. Biotechnol.">
        <title>Uncovering carbohydrate metabolism through a genotype-phenotype association study of 56 lactic acid bacteria genomes.</title>
        <authorList>
            <person name="Buron-Moles G."/>
            <person name="Chailyan A."/>
            <person name="Dolejs I."/>
            <person name="Forster J."/>
            <person name="Miks M.H."/>
        </authorList>
    </citation>
    <scope>NUCLEOTIDE SEQUENCE [LARGE SCALE GENOMIC DNA]</scope>
    <source>
        <strain evidence="9 10">ATCC 49373</strain>
    </source>
</reference>
<dbReference type="PANTHER" id="PTHR43731">
    <property type="entry name" value="RHOMBOID PROTEASE"/>
    <property type="match status" value="1"/>
</dbReference>
<evidence type="ECO:0000259" key="8">
    <source>
        <dbReference type="Pfam" id="PF01694"/>
    </source>
</evidence>
<protein>
    <recommendedName>
        <fullName evidence="8">Peptidase S54 rhomboid domain-containing protein</fullName>
    </recommendedName>
</protein>
<dbReference type="InterPro" id="IPR035952">
    <property type="entry name" value="Rhomboid-like_sf"/>
</dbReference>
<dbReference type="Pfam" id="PF01694">
    <property type="entry name" value="Rhomboid"/>
    <property type="match status" value="1"/>
</dbReference>
<dbReference type="InterPro" id="IPR050925">
    <property type="entry name" value="Rhomboid_protease_S54"/>
</dbReference>
<feature type="transmembrane region" description="Helical" evidence="7">
    <location>
        <begin position="12"/>
        <end position="32"/>
    </location>
</feature>
<comment type="subcellular location">
    <subcellularLocation>
        <location evidence="1">Membrane</location>
        <topology evidence="1">Multi-pass membrane protein</topology>
    </subcellularLocation>
</comment>
<dbReference type="GO" id="GO:0016020">
    <property type="term" value="C:membrane"/>
    <property type="evidence" value="ECO:0007669"/>
    <property type="project" value="UniProtKB-SubCell"/>
</dbReference>
<feature type="transmembrane region" description="Helical" evidence="7">
    <location>
        <begin position="120"/>
        <end position="138"/>
    </location>
</feature>
<dbReference type="STRING" id="1122149.FD44_GL001229"/>
<evidence type="ECO:0000256" key="6">
    <source>
        <dbReference type="ARBA" id="ARBA00023136"/>
    </source>
</evidence>
<keyword evidence="6 7" id="KW-0472">Membrane</keyword>
<keyword evidence="10" id="KW-1185">Reference proteome</keyword>
<evidence type="ECO:0000313" key="10">
    <source>
        <dbReference type="Proteomes" id="UP000294854"/>
    </source>
</evidence>
<feature type="transmembrane region" description="Helical" evidence="7">
    <location>
        <begin position="96"/>
        <end position="114"/>
    </location>
</feature>
<dbReference type="OrthoDB" id="9813074at2"/>
<evidence type="ECO:0000313" key="9">
    <source>
        <dbReference type="EMBL" id="TDG80440.1"/>
    </source>
</evidence>
<feature type="transmembrane region" description="Helical" evidence="7">
    <location>
        <begin position="173"/>
        <end position="190"/>
    </location>
</feature>
<dbReference type="GO" id="GO:0004252">
    <property type="term" value="F:serine-type endopeptidase activity"/>
    <property type="evidence" value="ECO:0007669"/>
    <property type="project" value="InterPro"/>
</dbReference>